<keyword evidence="3" id="KW-1185">Reference proteome</keyword>
<evidence type="ECO:0000313" key="3">
    <source>
        <dbReference type="Proteomes" id="UP000634136"/>
    </source>
</evidence>
<dbReference type="Proteomes" id="UP000634136">
    <property type="component" value="Unassembled WGS sequence"/>
</dbReference>
<evidence type="ECO:0000256" key="1">
    <source>
        <dbReference type="SAM" id="MobiDB-lite"/>
    </source>
</evidence>
<sequence length="227" mass="24232">MHVLPVERVIFSIEGSVGIPGQSITSGVLEKTCGNLKSFSLGRRIEATRRLLNGGVTPLLFQVSESYSNDVMIVRSMKGSRCPLPPLFFYEVLRPLGFCAFVLHLRFFAFKVYSAPPSLAAIMDPPRFSFVLVLGIASPAIRSLPKGMIGPTSTAVQTLRGEGEIPQIPAPPQPSDAATTLSSSLPPPPYTTPSANVEVVSSLESIDVAASPRSCCCLDNNIVEGVD</sequence>
<comment type="caution">
    <text evidence="2">The sequence shown here is derived from an EMBL/GenBank/DDBJ whole genome shotgun (WGS) entry which is preliminary data.</text>
</comment>
<reference evidence="2" key="1">
    <citation type="submission" date="2020-09" db="EMBL/GenBank/DDBJ databases">
        <title>Genome-Enabled Discovery of Anthraquinone Biosynthesis in Senna tora.</title>
        <authorList>
            <person name="Kang S.-H."/>
            <person name="Pandey R.P."/>
            <person name="Lee C.-M."/>
            <person name="Sim J.-S."/>
            <person name="Jeong J.-T."/>
            <person name="Choi B.-S."/>
            <person name="Jung M."/>
            <person name="Ginzburg D."/>
            <person name="Zhao K."/>
            <person name="Won S.Y."/>
            <person name="Oh T.-J."/>
            <person name="Yu Y."/>
            <person name="Kim N.-H."/>
            <person name="Lee O.R."/>
            <person name="Lee T.-H."/>
            <person name="Bashyal P."/>
            <person name="Kim T.-S."/>
            <person name="Lee W.-H."/>
            <person name="Kawkins C."/>
            <person name="Kim C.-K."/>
            <person name="Kim J.S."/>
            <person name="Ahn B.O."/>
            <person name="Rhee S.Y."/>
            <person name="Sohng J.K."/>
        </authorList>
    </citation>
    <scope>NUCLEOTIDE SEQUENCE</scope>
    <source>
        <tissue evidence="2">Leaf</tissue>
    </source>
</reference>
<dbReference type="AlphaFoldDB" id="A0A834SV14"/>
<dbReference type="EMBL" id="JAAIUW010000011">
    <property type="protein sequence ID" value="KAF7810281.1"/>
    <property type="molecule type" value="Genomic_DNA"/>
</dbReference>
<name>A0A834SV14_9FABA</name>
<organism evidence="2 3">
    <name type="scientific">Senna tora</name>
    <dbReference type="NCBI Taxonomy" id="362788"/>
    <lineage>
        <taxon>Eukaryota</taxon>
        <taxon>Viridiplantae</taxon>
        <taxon>Streptophyta</taxon>
        <taxon>Embryophyta</taxon>
        <taxon>Tracheophyta</taxon>
        <taxon>Spermatophyta</taxon>
        <taxon>Magnoliopsida</taxon>
        <taxon>eudicotyledons</taxon>
        <taxon>Gunneridae</taxon>
        <taxon>Pentapetalae</taxon>
        <taxon>rosids</taxon>
        <taxon>fabids</taxon>
        <taxon>Fabales</taxon>
        <taxon>Fabaceae</taxon>
        <taxon>Caesalpinioideae</taxon>
        <taxon>Cassia clade</taxon>
        <taxon>Senna</taxon>
    </lineage>
</organism>
<gene>
    <name evidence="2" type="ORF">G2W53_037024</name>
</gene>
<feature type="region of interest" description="Disordered" evidence="1">
    <location>
        <begin position="164"/>
        <end position="187"/>
    </location>
</feature>
<protein>
    <submittedName>
        <fullName evidence="2">Uncharacterized protein</fullName>
    </submittedName>
</protein>
<accession>A0A834SV14</accession>
<evidence type="ECO:0000313" key="2">
    <source>
        <dbReference type="EMBL" id="KAF7810281.1"/>
    </source>
</evidence>
<proteinExistence type="predicted"/>